<keyword evidence="11" id="KW-0675">Receptor</keyword>
<keyword evidence="8" id="KW-0297">G-protein coupled receptor</keyword>
<sequence>MMMLYSTSFMSWLVVMIVVIAVINVEAQSQGNTSNQTISTNSTIDGYEGRFTCVNSSLTFDIDDVCDGQYQCPYSDDEYICDNEYCSSAEYMCDYEDSYECIPLDYVCDGYADCEQNGIDEILCDPLDCVPSCRCSAYSVSCEGRNIVDDTNITKSSRDLYFIGQWINGTKMPLSMPFNVTTYPLLLRLRIYNTGLRELLRADFLTLTEIRIMILQYNNISRIEDLSFSNLNKLTMLDLSHNVIRSLSNDTLIGLTSLTTIDLSYNSITRIEDFSFRDLNKLTTLYLSRNVIESLSSDTFSGLTSLTKMDLSHNVIRSLSNDTFIGLTSLTTIDLSYNSITRIEDFSFRDLNKLTSLYLSRNVIESLSSDTFSGLTSLTEIDLRFNRIAVLPARVFKAFHLEDLLIDHAGIIELEPGCFQGLEALQNLVLYRNSITSLPSGVFRGLESIIYLHLFDNKISNIDVDVFKGLNTLEFLDLTNNSIIELRKGLFEDQSNLTWVSFSDNPLEYIEPGTFQNLSRLEYLNMVNVQLTNLEPDTFKGITSLEGLSTDDYRLCCLFDETDLCTIASSNFLDSCSRLMPNTILRVALWVIGFGALIGNTIVLVFRCRTDHSVSAKTQGLFISNLAIADFLMGIYMLIISSADVYYGEYFYLYAEQWRGSVTCKVAGFIAFLSSETSVFILAIITIDRVLCVVFPFGKLKFRATSARVGVALIWAIAFVVSIVPLIVSSYISGFYGLSDVCVGLPLNVESTETGELVFNIERRVWEYLQYETTKRPSWVYSIAIFLGVNFLIFILILLSYVVIFVHVRKSARSVANPASGSVSSDRAREVKLATRMSIIVLTDFFCWMPVIIMGILSQTGAVTLPVSLYAWSVVFILPINATINPYLYTFIAICGGSKTRSTSNPTQKTTVSETRA</sequence>
<organism evidence="17 18">
    <name type="scientific">Strongylocentrotus purpuratus</name>
    <name type="common">Purple sea urchin</name>
    <dbReference type="NCBI Taxonomy" id="7668"/>
    <lineage>
        <taxon>Eukaryota</taxon>
        <taxon>Metazoa</taxon>
        <taxon>Echinodermata</taxon>
        <taxon>Eleutherozoa</taxon>
        <taxon>Echinozoa</taxon>
        <taxon>Echinoidea</taxon>
        <taxon>Euechinoidea</taxon>
        <taxon>Echinacea</taxon>
        <taxon>Camarodonta</taxon>
        <taxon>Echinidea</taxon>
        <taxon>Strongylocentrotidae</taxon>
        <taxon>Strongylocentrotus</taxon>
    </lineage>
</organism>
<keyword evidence="12" id="KW-0807">Transducer</keyword>
<evidence type="ECO:0000256" key="9">
    <source>
        <dbReference type="ARBA" id="ARBA00023136"/>
    </source>
</evidence>
<dbReference type="SUPFAM" id="SSF52058">
    <property type="entry name" value="L domain-like"/>
    <property type="match status" value="2"/>
</dbReference>
<dbReference type="CDD" id="cd00112">
    <property type="entry name" value="LDLa"/>
    <property type="match status" value="1"/>
</dbReference>
<dbReference type="SMART" id="SM00369">
    <property type="entry name" value="LRR_TYP"/>
    <property type="match status" value="13"/>
</dbReference>
<dbReference type="Gene3D" id="3.80.10.10">
    <property type="entry name" value="Ribonuclease Inhibitor"/>
    <property type="match status" value="2"/>
</dbReference>
<comment type="caution">
    <text evidence="13">Lacks conserved residue(s) required for the propagation of feature annotation.</text>
</comment>
<dbReference type="GO" id="GO:0005886">
    <property type="term" value="C:plasma membrane"/>
    <property type="evidence" value="ECO:0000318"/>
    <property type="project" value="GO_Central"/>
</dbReference>
<evidence type="ECO:0000313" key="18">
    <source>
        <dbReference type="Proteomes" id="UP000007110"/>
    </source>
</evidence>
<keyword evidence="10" id="KW-1015">Disulfide bond</keyword>
<dbReference type="FunFam" id="3.80.10.10:FF:001164">
    <property type="entry name" value="GH01279p"/>
    <property type="match status" value="1"/>
</dbReference>
<keyword evidence="5 15" id="KW-0732">Signal</keyword>
<dbReference type="InterPro" id="IPR000276">
    <property type="entry name" value="GPCR_Rhodpsn"/>
</dbReference>
<evidence type="ECO:0000313" key="17">
    <source>
        <dbReference type="EnsemblMetazoa" id="XP_030847595"/>
    </source>
</evidence>
<dbReference type="InterPro" id="IPR002172">
    <property type="entry name" value="LDrepeatLR_classA_rpt"/>
</dbReference>
<dbReference type="GO" id="GO:0008528">
    <property type="term" value="F:G protein-coupled peptide receptor activity"/>
    <property type="evidence" value="ECO:0000318"/>
    <property type="project" value="GO_Central"/>
</dbReference>
<dbReference type="PROSITE" id="PS51450">
    <property type="entry name" value="LRR"/>
    <property type="match status" value="6"/>
</dbReference>
<dbReference type="OrthoDB" id="10035376at2759"/>
<dbReference type="AlphaFoldDB" id="A0A7M7PAP6"/>
<dbReference type="Pfam" id="PF00001">
    <property type="entry name" value="7tm_1"/>
    <property type="match status" value="1"/>
</dbReference>
<dbReference type="GO" id="GO:0009755">
    <property type="term" value="P:hormone-mediated signaling pathway"/>
    <property type="evidence" value="ECO:0000318"/>
    <property type="project" value="GO_Central"/>
</dbReference>
<dbReference type="Gene3D" id="1.20.1070.10">
    <property type="entry name" value="Rhodopsin 7-helix transmembrane proteins"/>
    <property type="match status" value="1"/>
</dbReference>
<dbReference type="InterPro" id="IPR032675">
    <property type="entry name" value="LRR_dom_sf"/>
</dbReference>
<name>A0A7M7PAP6_STRPU</name>
<dbReference type="SMART" id="SM00365">
    <property type="entry name" value="LRR_SD22"/>
    <property type="match status" value="8"/>
</dbReference>
<evidence type="ECO:0000256" key="8">
    <source>
        <dbReference type="ARBA" id="ARBA00023040"/>
    </source>
</evidence>
<dbReference type="SUPFAM" id="SSF81321">
    <property type="entry name" value="Family A G protein-coupled receptor-like"/>
    <property type="match status" value="1"/>
</dbReference>
<evidence type="ECO:0000256" key="6">
    <source>
        <dbReference type="ARBA" id="ARBA00022737"/>
    </source>
</evidence>
<dbReference type="InterPro" id="IPR001611">
    <property type="entry name" value="Leu-rich_rpt"/>
</dbReference>
<comment type="subcellular location">
    <subcellularLocation>
        <location evidence="1">Cell membrane</location>
        <topology evidence="1">Multi-pass membrane protein</topology>
    </subcellularLocation>
</comment>
<dbReference type="KEGG" id="spu:594248"/>
<keyword evidence="4 14" id="KW-0812">Transmembrane</keyword>
<evidence type="ECO:0000256" key="3">
    <source>
        <dbReference type="ARBA" id="ARBA00022614"/>
    </source>
</evidence>
<evidence type="ECO:0000256" key="5">
    <source>
        <dbReference type="ARBA" id="ARBA00022729"/>
    </source>
</evidence>
<reference evidence="17" key="2">
    <citation type="submission" date="2021-01" db="UniProtKB">
        <authorList>
            <consortium name="EnsemblMetazoa"/>
        </authorList>
    </citation>
    <scope>IDENTIFICATION</scope>
</reference>
<protein>
    <recommendedName>
        <fullName evidence="16">G-protein coupled receptors family 1 profile domain-containing protein</fullName>
    </recommendedName>
</protein>
<keyword evidence="6" id="KW-0677">Repeat</keyword>
<feature type="transmembrane region" description="Helical" evidence="14">
    <location>
        <begin position="679"/>
        <end position="697"/>
    </location>
</feature>
<dbReference type="PANTHER" id="PTHR24372:SF77">
    <property type="entry name" value="G-PROTEIN COUPLED RECEPTORS FAMILY 1 PROFILE DOMAIN-CONTAINING PROTEIN"/>
    <property type="match status" value="1"/>
</dbReference>
<evidence type="ECO:0000256" key="13">
    <source>
        <dbReference type="PROSITE-ProRule" id="PRU00124"/>
    </source>
</evidence>
<dbReference type="PROSITE" id="PS50262">
    <property type="entry name" value="G_PROTEIN_RECEP_F1_2"/>
    <property type="match status" value="1"/>
</dbReference>
<evidence type="ECO:0000256" key="14">
    <source>
        <dbReference type="SAM" id="Phobius"/>
    </source>
</evidence>
<dbReference type="SMART" id="SM00192">
    <property type="entry name" value="LDLa"/>
    <property type="match status" value="2"/>
</dbReference>
<dbReference type="PRINTS" id="PR00237">
    <property type="entry name" value="GPCRRHODOPSN"/>
</dbReference>
<evidence type="ECO:0000256" key="7">
    <source>
        <dbReference type="ARBA" id="ARBA00022989"/>
    </source>
</evidence>
<evidence type="ECO:0000256" key="1">
    <source>
        <dbReference type="ARBA" id="ARBA00004651"/>
    </source>
</evidence>
<feature type="transmembrane region" description="Helical" evidence="14">
    <location>
        <begin position="837"/>
        <end position="857"/>
    </location>
</feature>
<keyword evidence="7 14" id="KW-1133">Transmembrane helix</keyword>
<evidence type="ECO:0000256" key="12">
    <source>
        <dbReference type="ARBA" id="ARBA00023224"/>
    </source>
</evidence>
<dbReference type="RefSeq" id="XP_030847595.1">
    <property type="nucleotide sequence ID" value="XM_030991735.1"/>
</dbReference>
<feature type="transmembrane region" description="Helical" evidence="14">
    <location>
        <begin position="869"/>
        <end position="892"/>
    </location>
</feature>
<dbReference type="InterPro" id="IPR017452">
    <property type="entry name" value="GPCR_Rhodpsn_7TM"/>
</dbReference>
<feature type="transmembrane region" description="Helical" evidence="14">
    <location>
        <begin position="620"/>
        <end position="643"/>
    </location>
</feature>
<dbReference type="InterPro" id="IPR003591">
    <property type="entry name" value="Leu-rich_rpt_typical-subtyp"/>
</dbReference>
<accession>A0A7M7PAP6</accession>
<evidence type="ECO:0000259" key="16">
    <source>
        <dbReference type="PROSITE" id="PS50262"/>
    </source>
</evidence>
<dbReference type="InParanoid" id="A0A7M7PAP6"/>
<dbReference type="Pfam" id="PF13855">
    <property type="entry name" value="LRR_8"/>
    <property type="match status" value="4"/>
</dbReference>
<dbReference type="GO" id="GO:0007189">
    <property type="term" value="P:adenylate cyclase-activating G protein-coupled receptor signaling pathway"/>
    <property type="evidence" value="ECO:0000318"/>
    <property type="project" value="GO_Central"/>
</dbReference>
<dbReference type="FunFam" id="1.20.1070.10:FF:000393">
    <property type="entry name" value="Predicted protein"/>
    <property type="match status" value="1"/>
</dbReference>
<evidence type="ECO:0000256" key="2">
    <source>
        <dbReference type="ARBA" id="ARBA00022475"/>
    </source>
</evidence>
<dbReference type="Proteomes" id="UP000007110">
    <property type="component" value="Unassembled WGS sequence"/>
</dbReference>
<keyword evidence="3" id="KW-0433">Leucine-rich repeat</keyword>
<dbReference type="Gene3D" id="4.10.400.10">
    <property type="entry name" value="Low-density Lipoprotein Receptor"/>
    <property type="match status" value="1"/>
</dbReference>
<evidence type="ECO:0000256" key="10">
    <source>
        <dbReference type="ARBA" id="ARBA00023157"/>
    </source>
</evidence>
<dbReference type="FunFam" id="3.80.10.10:FF:001438">
    <property type="entry name" value="Uncharacterized protein"/>
    <property type="match status" value="1"/>
</dbReference>
<proteinExistence type="predicted"/>
<evidence type="ECO:0000256" key="4">
    <source>
        <dbReference type="ARBA" id="ARBA00022692"/>
    </source>
</evidence>
<feature type="chain" id="PRO_5029857721" description="G-protein coupled receptors family 1 profile domain-containing protein" evidence="15">
    <location>
        <begin position="28"/>
        <end position="917"/>
    </location>
</feature>
<reference evidence="18" key="1">
    <citation type="submission" date="2015-02" db="EMBL/GenBank/DDBJ databases">
        <title>Genome sequencing for Strongylocentrotus purpuratus.</title>
        <authorList>
            <person name="Murali S."/>
            <person name="Liu Y."/>
            <person name="Vee V."/>
            <person name="English A."/>
            <person name="Wang M."/>
            <person name="Skinner E."/>
            <person name="Han Y."/>
            <person name="Muzny D.M."/>
            <person name="Worley K.C."/>
            <person name="Gibbs R.A."/>
        </authorList>
    </citation>
    <scope>NUCLEOTIDE SEQUENCE</scope>
</reference>
<evidence type="ECO:0000256" key="11">
    <source>
        <dbReference type="ARBA" id="ARBA00023170"/>
    </source>
</evidence>
<feature type="transmembrane region" description="Helical" evidence="14">
    <location>
        <begin position="587"/>
        <end position="608"/>
    </location>
</feature>
<keyword evidence="18" id="KW-1185">Reference proteome</keyword>
<keyword evidence="9 14" id="KW-0472">Membrane</keyword>
<dbReference type="PROSITE" id="PS50068">
    <property type="entry name" value="LDLRA_2"/>
    <property type="match status" value="1"/>
</dbReference>
<keyword evidence="2" id="KW-1003">Cell membrane</keyword>
<feature type="domain" description="G-protein coupled receptors family 1 profile" evidence="16">
    <location>
        <begin position="599"/>
        <end position="889"/>
    </location>
</feature>
<dbReference type="InterPro" id="IPR036055">
    <property type="entry name" value="LDL_receptor-like_sf"/>
</dbReference>
<evidence type="ECO:0000256" key="15">
    <source>
        <dbReference type="SAM" id="SignalP"/>
    </source>
</evidence>
<feature type="signal peptide" evidence="15">
    <location>
        <begin position="1"/>
        <end position="27"/>
    </location>
</feature>
<dbReference type="OMA" id="THNSIRE"/>
<feature type="transmembrane region" description="Helical" evidence="14">
    <location>
        <begin position="779"/>
        <end position="804"/>
    </location>
</feature>
<dbReference type="GeneID" id="594248"/>
<dbReference type="PANTHER" id="PTHR24372">
    <property type="entry name" value="GLYCOPROTEIN HORMONE RECEPTOR"/>
    <property type="match status" value="1"/>
</dbReference>
<dbReference type="EnsemblMetazoa" id="XM_030991735">
    <property type="protein sequence ID" value="XP_030847595"/>
    <property type="gene ID" value="LOC594248"/>
</dbReference>
<feature type="transmembrane region" description="Helical" evidence="14">
    <location>
        <begin position="709"/>
        <end position="732"/>
    </location>
</feature>